<evidence type="ECO:0000313" key="4">
    <source>
        <dbReference type="Proteomes" id="UP000238479"/>
    </source>
</evidence>
<sequence length="121" mass="13612">MKGFSSIMGSEEDVFIGNSLIHFYAECGDLDYARKLFDEMLERNTVSWTSLICGYDSRNMRKEAVSLFFEMVATGIKPNSVTMVCVISACAKLKDVALSERACVYMITTLVPKIQNKIKFV</sequence>
<dbReference type="InterPro" id="IPR046960">
    <property type="entry name" value="PPR_At4g14850-like_plant"/>
</dbReference>
<accession>A0A2P6QPF3</accession>
<dbReference type="GO" id="GO:0009451">
    <property type="term" value="P:RNA modification"/>
    <property type="evidence" value="ECO:0007669"/>
    <property type="project" value="InterPro"/>
</dbReference>
<evidence type="ECO:0000256" key="1">
    <source>
        <dbReference type="ARBA" id="ARBA00022737"/>
    </source>
</evidence>
<protein>
    <submittedName>
        <fullName evidence="3">Putative pentatricopeptide</fullName>
    </submittedName>
</protein>
<proteinExistence type="predicted"/>
<reference evidence="3 4" key="1">
    <citation type="journal article" date="2018" name="Nat. Genet.">
        <title>The Rosa genome provides new insights in the design of modern roses.</title>
        <authorList>
            <person name="Bendahmane M."/>
        </authorList>
    </citation>
    <scope>NUCLEOTIDE SEQUENCE [LARGE SCALE GENOMIC DNA]</scope>
    <source>
        <strain evidence="4">cv. Old Blush</strain>
    </source>
</reference>
<dbReference type="EMBL" id="PDCK01000042">
    <property type="protein sequence ID" value="PRQ36033.1"/>
    <property type="molecule type" value="Genomic_DNA"/>
</dbReference>
<feature type="repeat" description="PPR" evidence="2">
    <location>
        <begin position="13"/>
        <end position="43"/>
    </location>
</feature>
<dbReference type="InterPro" id="IPR002885">
    <property type="entry name" value="PPR_rpt"/>
</dbReference>
<dbReference type="InterPro" id="IPR011990">
    <property type="entry name" value="TPR-like_helical_dom_sf"/>
</dbReference>
<dbReference type="Gene3D" id="1.25.40.10">
    <property type="entry name" value="Tetratricopeptide repeat domain"/>
    <property type="match status" value="1"/>
</dbReference>
<dbReference type="GO" id="GO:0003723">
    <property type="term" value="F:RNA binding"/>
    <property type="evidence" value="ECO:0007669"/>
    <property type="project" value="InterPro"/>
</dbReference>
<dbReference type="PROSITE" id="PS51375">
    <property type="entry name" value="PPR"/>
    <property type="match status" value="2"/>
</dbReference>
<keyword evidence="4" id="KW-1185">Reference proteome</keyword>
<gene>
    <name evidence="3" type="ORF">RchiOBHm_Chr4g0386991</name>
</gene>
<feature type="repeat" description="PPR" evidence="2">
    <location>
        <begin position="44"/>
        <end position="78"/>
    </location>
</feature>
<dbReference type="AlphaFoldDB" id="A0A2P6QPF3"/>
<dbReference type="Gramene" id="PRQ36033">
    <property type="protein sequence ID" value="PRQ36033"/>
    <property type="gene ID" value="RchiOBHm_Chr4g0386991"/>
</dbReference>
<name>A0A2P6QPF3_ROSCH</name>
<dbReference type="Pfam" id="PF13041">
    <property type="entry name" value="PPR_2"/>
    <property type="match status" value="1"/>
</dbReference>
<evidence type="ECO:0000313" key="3">
    <source>
        <dbReference type="EMBL" id="PRQ36033.1"/>
    </source>
</evidence>
<dbReference type="NCBIfam" id="TIGR00756">
    <property type="entry name" value="PPR"/>
    <property type="match status" value="2"/>
</dbReference>
<keyword evidence="1" id="KW-0677">Repeat</keyword>
<dbReference type="FunFam" id="1.25.40.10:FF:000954">
    <property type="entry name" value="LOW protein: PPR containing-like protein"/>
    <property type="match status" value="1"/>
</dbReference>
<organism evidence="3 4">
    <name type="scientific">Rosa chinensis</name>
    <name type="common">China rose</name>
    <dbReference type="NCBI Taxonomy" id="74649"/>
    <lineage>
        <taxon>Eukaryota</taxon>
        <taxon>Viridiplantae</taxon>
        <taxon>Streptophyta</taxon>
        <taxon>Embryophyta</taxon>
        <taxon>Tracheophyta</taxon>
        <taxon>Spermatophyta</taxon>
        <taxon>Magnoliopsida</taxon>
        <taxon>eudicotyledons</taxon>
        <taxon>Gunneridae</taxon>
        <taxon>Pentapetalae</taxon>
        <taxon>rosids</taxon>
        <taxon>fabids</taxon>
        <taxon>Rosales</taxon>
        <taxon>Rosaceae</taxon>
        <taxon>Rosoideae</taxon>
        <taxon>Rosoideae incertae sedis</taxon>
        <taxon>Rosa</taxon>
    </lineage>
</organism>
<dbReference type="PANTHER" id="PTHR47926:SF347">
    <property type="entry name" value="PENTATRICOPEPTIDE REPEAT-CONTAINING PROTEIN"/>
    <property type="match status" value="1"/>
</dbReference>
<comment type="caution">
    <text evidence="3">The sequence shown here is derived from an EMBL/GenBank/DDBJ whole genome shotgun (WGS) entry which is preliminary data.</text>
</comment>
<dbReference type="PANTHER" id="PTHR47926">
    <property type="entry name" value="PENTATRICOPEPTIDE REPEAT-CONTAINING PROTEIN"/>
    <property type="match status" value="1"/>
</dbReference>
<evidence type="ECO:0000256" key="2">
    <source>
        <dbReference type="PROSITE-ProRule" id="PRU00708"/>
    </source>
</evidence>
<dbReference type="Proteomes" id="UP000238479">
    <property type="component" value="Chromosome 4"/>
</dbReference>
<dbReference type="OMA" id="NEMRFRT"/>